<evidence type="ECO:0000259" key="7">
    <source>
        <dbReference type="Pfam" id="PF05154"/>
    </source>
</evidence>
<dbReference type="InterPro" id="IPR007829">
    <property type="entry name" value="TM2"/>
</dbReference>
<evidence type="ECO:0000313" key="8">
    <source>
        <dbReference type="EMBL" id="GGK37364.1"/>
    </source>
</evidence>
<keyword evidence="2 6" id="KW-0812">Transmembrane</keyword>
<dbReference type="Proteomes" id="UP000647587">
    <property type="component" value="Unassembled WGS sequence"/>
</dbReference>
<reference evidence="9" key="1">
    <citation type="journal article" date="2019" name="Int. J. Syst. Evol. Microbiol.">
        <title>The Global Catalogue of Microorganisms (GCM) 10K type strain sequencing project: providing services to taxonomists for standard genome sequencing and annotation.</title>
        <authorList>
            <consortium name="The Broad Institute Genomics Platform"/>
            <consortium name="The Broad Institute Genome Sequencing Center for Infectious Disease"/>
            <person name="Wu L."/>
            <person name="Ma J."/>
        </authorList>
    </citation>
    <scope>NUCLEOTIDE SEQUENCE [LARGE SCALE GENOMIC DNA]</scope>
    <source>
        <strain evidence="9">JCM 30331</strain>
    </source>
</reference>
<feature type="compositionally biased region" description="Pro residues" evidence="5">
    <location>
        <begin position="39"/>
        <end position="56"/>
    </location>
</feature>
<feature type="domain" description="TM2" evidence="7">
    <location>
        <begin position="164"/>
        <end position="207"/>
    </location>
</feature>
<feature type="transmembrane region" description="Helical" evidence="6">
    <location>
        <begin position="166"/>
        <end position="185"/>
    </location>
</feature>
<dbReference type="Pfam" id="PF05154">
    <property type="entry name" value="TM2"/>
    <property type="match status" value="1"/>
</dbReference>
<comment type="subcellular location">
    <subcellularLocation>
        <location evidence="1">Membrane</location>
        <topology evidence="1">Multi-pass membrane protein</topology>
    </subcellularLocation>
</comment>
<evidence type="ECO:0000313" key="9">
    <source>
        <dbReference type="Proteomes" id="UP000647587"/>
    </source>
</evidence>
<keyword evidence="3 6" id="KW-1133">Transmembrane helix</keyword>
<keyword evidence="9" id="KW-1185">Reference proteome</keyword>
<evidence type="ECO:0000256" key="1">
    <source>
        <dbReference type="ARBA" id="ARBA00004141"/>
    </source>
</evidence>
<feature type="region of interest" description="Disordered" evidence="5">
    <location>
        <begin position="1"/>
        <end position="127"/>
    </location>
</feature>
<feature type="transmembrane region" description="Helical" evidence="6">
    <location>
        <begin position="223"/>
        <end position="243"/>
    </location>
</feature>
<proteinExistence type="predicted"/>
<gene>
    <name evidence="8" type="ORF">GCM10008955_34040</name>
</gene>
<protein>
    <recommendedName>
        <fullName evidence="7">TM2 domain-containing protein</fullName>
    </recommendedName>
</protein>
<feature type="transmembrane region" description="Helical" evidence="6">
    <location>
        <begin position="192"/>
        <end position="217"/>
    </location>
</feature>
<comment type="caution">
    <text evidence="8">The sequence shown here is derived from an EMBL/GenBank/DDBJ whole genome shotgun (WGS) entry which is preliminary data.</text>
</comment>
<accession>A0ABQ2F3M7</accession>
<name>A0ABQ2F3M7_9DEIO</name>
<evidence type="ECO:0000256" key="2">
    <source>
        <dbReference type="ARBA" id="ARBA00022692"/>
    </source>
</evidence>
<evidence type="ECO:0000256" key="6">
    <source>
        <dbReference type="SAM" id="Phobius"/>
    </source>
</evidence>
<evidence type="ECO:0000256" key="5">
    <source>
        <dbReference type="SAM" id="MobiDB-lite"/>
    </source>
</evidence>
<sequence length="262" mass="27342">MTNPDDKTSAGQAPDLTPQGNAPSWVDDVLNASRAAPAPQAPPAQSPVAQPAPWPQESPELTGADNLRLPEAAPQRAPLTPPPSAASRTAVQEPFDSDDWIARATGGSAKSPLIPQGAPAEPPAQARVDPWGDAIRQAQAYVQQQPMTPYNQGAGQTSGDVAQRKLIAGLLGIFLGWLGAHKFYLGMTGAGLTMLGVQVGVWIVAIILGLLMLIVGLALTLPLAALVSSAVGVLGLIEGILYLTKSDADFERDYLIGKKPWL</sequence>
<evidence type="ECO:0000256" key="3">
    <source>
        <dbReference type="ARBA" id="ARBA00022989"/>
    </source>
</evidence>
<evidence type="ECO:0000256" key="4">
    <source>
        <dbReference type="ARBA" id="ARBA00023136"/>
    </source>
</evidence>
<organism evidence="8 9">
    <name type="scientific">Deinococcus malanensis</name>
    <dbReference type="NCBI Taxonomy" id="1706855"/>
    <lineage>
        <taxon>Bacteria</taxon>
        <taxon>Thermotogati</taxon>
        <taxon>Deinococcota</taxon>
        <taxon>Deinococci</taxon>
        <taxon>Deinococcales</taxon>
        <taxon>Deinococcaceae</taxon>
        <taxon>Deinococcus</taxon>
    </lineage>
</organism>
<dbReference type="EMBL" id="BMPP01000017">
    <property type="protein sequence ID" value="GGK37364.1"/>
    <property type="molecule type" value="Genomic_DNA"/>
</dbReference>
<keyword evidence="4 6" id="KW-0472">Membrane</keyword>
<feature type="compositionally biased region" description="Low complexity" evidence="5">
    <location>
        <begin position="115"/>
        <end position="126"/>
    </location>
</feature>
<dbReference type="RefSeq" id="WP_189010906.1">
    <property type="nucleotide sequence ID" value="NZ_BMPP01000017.1"/>
</dbReference>